<evidence type="ECO:0000256" key="5">
    <source>
        <dbReference type="ARBA" id="ARBA00022692"/>
    </source>
</evidence>
<feature type="transmembrane region" description="Helical" evidence="8">
    <location>
        <begin position="203"/>
        <end position="220"/>
    </location>
</feature>
<evidence type="ECO:0000256" key="1">
    <source>
        <dbReference type="ARBA" id="ARBA00004651"/>
    </source>
</evidence>
<evidence type="ECO:0000256" key="8">
    <source>
        <dbReference type="SAM" id="Phobius"/>
    </source>
</evidence>
<keyword evidence="5 8" id="KW-0812">Transmembrane</keyword>
<gene>
    <name evidence="9" type="ORF">PSTEL_13565</name>
</gene>
<dbReference type="KEGG" id="pste:PSTEL_13565"/>
<keyword evidence="7 8" id="KW-0472">Membrane</keyword>
<comment type="subcellular location">
    <subcellularLocation>
        <location evidence="1">Cell membrane</location>
        <topology evidence="1">Multi-pass membrane protein</topology>
    </subcellularLocation>
</comment>
<keyword evidence="4" id="KW-1003">Cell membrane</keyword>
<proteinExistence type="inferred from homology"/>
<evidence type="ECO:0000256" key="4">
    <source>
        <dbReference type="ARBA" id="ARBA00022475"/>
    </source>
</evidence>
<dbReference type="PANTHER" id="PTHR34979">
    <property type="entry name" value="INNER MEMBRANE PROTEIN YGAZ"/>
    <property type="match status" value="1"/>
</dbReference>
<sequence length="244" mass="25864">MNMQTAGMDTPGEQAGQESFLRGVKDCLPTLLGYLSIGFAAGVVEKTAGLSIAEIALLSAVLYAGSAQFIAAGMMALNSSALSIIVTIFFVNLRHLLLSAALSPYFRHLSPFRNMLIGSLLTDETFGVAINEAASRKRISEKWMHGLNLTAYLNWIAANLAGAFLGQWISDPERFGLDFALPAMFVGLLVLTILSRKSLRRDIAVGLAAAVIAVGVSLIASPSVGVIAATLAASTFGMVVERWK</sequence>
<evidence type="ECO:0000313" key="10">
    <source>
        <dbReference type="Proteomes" id="UP000029507"/>
    </source>
</evidence>
<reference evidence="9 10" key="1">
    <citation type="submission" date="2014-08" db="EMBL/GenBank/DDBJ databases">
        <title>Comparative genomics of the Paenibacillus odorifer group.</title>
        <authorList>
            <person name="den Bakker H.C."/>
            <person name="Tsai Y.-C."/>
            <person name="Martin N."/>
            <person name="Korlach J."/>
            <person name="Wiedmann M."/>
        </authorList>
    </citation>
    <scope>NUCLEOTIDE SEQUENCE [LARGE SCALE GENOMIC DNA]</scope>
    <source>
        <strain evidence="9 10">DSM 14472</strain>
    </source>
</reference>
<dbReference type="Proteomes" id="UP000029507">
    <property type="component" value="Chromosome"/>
</dbReference>
<dbReference type="PANTHER" id="PTHR34979:SF1">
    <property type="entry name" value="INNER MEMBRANE PROTEIN YGAZ"/>
    <property type="match status" value="1"/>
</dbReference>
<keyword evidence="3" id="KW-0813">Transport</keyword>
<dbReference type="HOGENOM" id="CLU_065777_3_0_9"/>
<feature type="transmembrane region" description="Helical" evidence="8">
    <location>
        <begin position="175"/>
        <end position="194"/>
    </location>
</feature>
<evidence type="ECO:0000256" key="7">
    <source>
        <dbReference type="ARBA" id="ARBA00023136"/>
    </source>
</evidence>
<keyword evidence="10" id="KW-1185">Reference proteome</keyword>
<protein>
    <submittedName>
        <fullName evidence="9">Branched-chain amino acid permease</fullName>
    </submittedName>
</protein>
<feature type="transmembrane region" description="Helical" evidence="8">
    <location>
        <begin position="146"/>
        <end position="169"/>
    </location>
</feature>
<organism evidence="9 10">
    <name type="scientific">Paenibacillus stellifer</name>
    <dbReference type="NCBI Taxonomy" id="169760"/>
    <lineage>
        <taxon>Bacteria</taxon>
        <taxon>Bacillati</taxon>
        <taxon>Bacillota</taxon>
        <taxon>Bacilli</taxon>
        <taxon>Bacillales</taxon>
        <taxon>Paenibacillaceae</taxon>
        <taxon>Paenibacillus</taxon>
    </lineage>
</organism>
<evidence type="ECO:0000313" key="9">
    <source>
        <dbReference type="EMBL" id="AIQ63963.1"/>
    </source>
</evidence>
<evidence type="ECO:0000256" key="6">
    <source>
        <dbReference type="ARBA" id="ARBA00022989"/>
    </source>
</evidence>
<evidence type="ECO:0000256" key="2">
    <source>
        <dbReference type="ARBA" id="ARBA00010735"/>
    </source>
</evidence>
<dbReference type="InterPro" id="IPR011606">
    <property type="entry name" value="Brnchd-chn_aa_trnsp_permease"/>
</dbReference>
<keyword evidence="6 8" id="KW-1133">Transmembrane helix</keyword>
<dbReference type="Pfam" id="PF03591">
    <property type="entry name" value="AzlC"/>
    <property type="match status" value="1"/>
</dbReference>
<dbReference type="STRING" id="169760.PSTEL_13565"/>
<evidence type="ECO:0000256" key="3">
    <source>
        <dbReference type="ARBA" id="ARBA00022448"/>
    </source>
</evidence>
<dbReference type="GO" id="GO:0005886">
    <property type="term" value="C:plasma membrane"/>
    <property type="evidence" value="ECO:0007669"/>
    <property type="project" value="UniProtKB-SubCell"/>
</dbReference>
<comment type="similarity">
    <text evidence="2">Belongs to the AzlC family.</text>
</comment>
<dbReference type="AlphaFoldDB" id="A0A089LXK8"/>
<name>A0A089LXK8_9BACL</name>
<accession>A0A089LXK8</accession>
<dbReference type="EMBL" id="CP009286">
    <property type="protein sequence ID" value="AIQ63963.1"/>
    <property type="molecule type" value="Genomic_DNA"/>
</dbReference>
<dbReference type="GO" id="GO:1903785">
    <property type="term" value="P:L-valine transmembrane transport"/>
    <property type="evidence" value="ECO:0007669"/>
    <property type="project" value="TreeGrafter"/>
</dbReference>